<accession>A0A6C0HEI9</accession>
<dbReference type="AlphaFoldDB" id="A0A6C0HEI9"/>
<sequence length="112" mass="13286">MSFETTFNPQNQNYYKFISHLETYQRLGMPFRFYYKKGLTERAYYIHELHNNRFVGYSYSNDGRKVWGTFKYDFIDAISKPIQCLGCMTDQKHEEMHMGPGGCLNIGDLQVN</sequence>
<evidence type="ECO:0000313" key="1">
    <source>
        <dbReference type="EMBL" id="QHT78790.1"/>
    </source>
</evidence>
<organism evidence="1">
    <name type="scientific">viral metagenome</name>
    <dbReference type="NCBI Taxonomy" id="1070528"/>
    <lineage>
        <taxon>unclassified sequences</taxon>
        <taxon>metagenomes</taxon>
        <taxon>organismal metagenomes</taxon>
    </lineage>
</organism>
<proteinExistence type="predicted"/>
<dbReference type="EMBL" id="MN739937">
    <property type="protein sequence ID" value="QHT78790.1"/>
    <property type="molecule type" value="Genomic_DNA"/>
</dbReference>
<name>A0A6C0HEI9_9ZZZZ</name>
<protein>
    <submittedName>
        <fullName evidence="1">Uncharacterized protein</fullName>
    </submittedName>
</protein>
<reference evidence="1" key="1">
    <citation type="journal article" date="2020" name="Nature">
        <title>Giant virus diversity and host interactions through global metagenomics.</title>
        <authorList>
            <person name="Schulz F."/>
            <person name="Roux S."/>
            <person name="Paez-Espino D."/>
            <person name="Jungbluth S."/>
            <person name="Walsh D.A."/>
            <person name="Denef V.J."/>
            <person name="McMahon K.D."/>
            <person name="Konstantinidis K.T."/>
            <person name="Eloe-Fadrosh E.A."/>
            <person name="Kyrpides N.C."/>
            <person name="Woyke T."/>
        </authorList>
    </citation>
    <scope>NUCLEOTIDE SEQUENCE</scope>
    <source>
        <strain evidence="1">GVMAG-M-3300023179-92</strain>
    </source>
</reference>